<organism evidence="1 2">
    <name type="scientific">Physocladia obscura</name>
    <dbReference type="NCBI Taxonomy" id="109957"/>
    <lineage>
        <taxon>Eukaryota</taxon>
        <taxon>Fungi</taxon>
        <taxon>Fungi incertae sedis</taxon>
        <taxon>Chytridiomycota</taxon>
        <taxon>Chytridiomycota incertae sedis</taxon>
        <taxon>Chytridiomycetes</taxon>
        <taxon>Chytridiales</taxon>
        <taxon>Chytriomycetaceae</taxon>
        <taxon>Physocladia</taxon>
    </lineage>
</organism>
<gene>
    <name evidence="1" type="ORF">HK100_010224</name>
</gene>
<evidence type="ECO:0000313" key="2">
    <source>
        <dbReference type="Proteomes" id="UP001211907"/>
    </source>
</evidence>
<feature type="non-terminal residue" evidence="1">
    <location>
        <position position="65"/>
    </location>
</feature>
<reference evidence="1" key="1">
    <citation type="submission" date="2020-05" db="EMBL/GenBank/DDBJ databases">
        <title>Phylogenomic resolution of chytrid fungi.</title>
        <authorList>
            <person name="Stajich J.E."/>
            <person name="Amses K."/>
            <person name="Simmons R."/>
            <person name="Seto K."/>
            <person name="Myers J."/>
            <person name="Bonds A."/>
            <person name="Quandt C.A."/>
            <person name="Barry K."/>
            <person name="Liu P."/>
            <person name="Grigoriev I."/>
            <person name="Longcore J.E."/>
            <person name="James T.Y."/>
        </authorList>
    </citation>
    <scope>NUCLEOTIDE SEQUENCE</scope>
    <source>
        <strain evidence="1">JEL0513</strain>
    </source>
</reference>
<dbReference type="Proteomes" id="UP001211907">
    <property type="component" value="Unassembled WGS sequence"/>
</dbReference>
<sequence length="65" mass="6685">MVMPALMGGFANPLRAYSNTGGLGCGGGRVRLHPKELALIPKLSENSGPSYGCFASYLAGLIEGD</sequence>
<name>A0AAD5SSM0_9FUNG</name>
<evidence type="ECO:0000313" key="1">
    <source>
        <dbReference type="EMBL" id="KAJ3080110.1"/>
    </source>
</evidence>
<accession>A0AAD5SSM0</accession>
<dbReference type="EMBL" id="JADGJH010005568">
    <property type="protein sequence ID" value="KAJ3080110.1"/>
    <property type="molecule type" value="Genomic_DNA"/>
</dbReference>
<dbReference type="AlphaFoldDB" id="A0AAD5SSM0"/>
<protein>
    <submittedName>
        <fullName evidence="1">Uncharacterized protein</fullName>
    </submittedName>
</protein>
<keyword evidence="2" id="KW-1185">Reference proteome</keyword>
<comment type="caution">
    <text evidence="1">The sequence shown here is derived from an EMBL/GenBank/DDBJ whole genome shotgun (WGS) entry which is preliminary data.</text>
</comment>
<proteinExistence type="predicted"/>